<dbReference type="OrthoDB" id="5840146at2759"/>
<organism evidence="1 2">
    <name type="scientific">Dictyocaulus viviparus</name>
    <name type="common">Bovine lungworm</name>
    <dbReference type="NCBI Taxonomy" id="29172"/>
    <lineage>
        <taxon>Eukaryota</taxon>
        <taxon>Metazoa</taxon>
        <taxon>Ecdysozoa</taxon>
        <taxon>Nematoda</taxon>
        <taxon>Chromadorea</taxon>
        <taxon>Rhabditida</taxon>
        <taxon>Rhabditina</taxon>
        <taxon>Rhabditomorpha</taxon>
        <taxon>Strongyloidea</taxon>
        <taxon>Metastrongylidae</taxon>
        <taxon>Dictyocaulus</taxon>
    </lineage>
</organism>
<reference evidence="1 2" key="1">
    <citation type="submission" date="2013-11" db="EMBL/GenBank/DDBJ databases">
        <title>Draft genome of the bovine lungworm Dictyocaulus viviparus.</title>
        <authorList>
            <person name="Mitreva M."/>
        </authorList>
    </citation>
    <scope>NUCLEOTIDE SEQUENCE [LARGE SCALE GENOMIC DNA]</scope>
    <source>
        <strain evidence="1 2">HannoverDv2000</strain>
    </source>
</reference>
<dbReference type="Proteomes" id="UP000053766">
    <property type="component" value="Unassembled WGS sequence"/>
</dbReference>
<dbReference type="EMBL" id="KN716249">
    <property type="protein sequence ID" value="KJH48991.1"/>
    <property type="molecule type" value="Genomic_DNA"/>
</dbReference>
<evidence type="ECO:0000313" key="2">
    <source>
        <dbReference type="Proteomes" id="UP000053766"/>
    </source>
</evidence>
<proteinExistence type="predicted"/>
<reference evidence="2" key="2">
    <citation type="journal article" date="2016" name="Sci. Rep.">
        <title>Dictyocaulus viviparus genome, variome and transcriptome elucidate lungworm biology and support future intervention.</title>
        <authorList>
            <person name="McNulty S.N."/>
            <person name="Strube C."/>
            <person name="Rosa B.A."/>
            <person name="Martin J.C."/>
            <person name="Tyagi R."/>
            <person name="Choi Y.J."/>
            <person name="Wang Q."/>
            <person name="Hallsworth Pepin K."/>
            <person name="Zhang X."/>
            <person name="Ozersky P."/>
            <person name="Wilson R.K."/>
            <person name="Sternberg P.W."/>
            <person name="Gasser R.B."/>
            <person name="Mitreva M."/>
        </authorList>
    </citation>
    <scope>NUCLEOTIDE SEQUENCE [LARGE SCALE GENOMIC DNA]</scope>
    <source>
        <strain evidence="2">HannoverDv2000</strain>
    </source>
</reference>
<evidence type="ECO:0000313" key="1">
    <source>
        <dbReference type="EMBL" id="KJH48991.1"/>
    </source>
</evidence>
<gene>
    <name evidence="1" type="ORF">DICVIV_04890</name>
</gene>
<keyword evidence="2" id="KW-1185">Reference proteome</keyword>
<name>A0A0D8Y341_DICVI</name>
<dbReference type="AlphaFoldDB" id="A0A0D8Y341"/>
<protein>
    <submittedName>
        <fullName evidence="1">Uncharacterized protein</fullName>
    </submittedName>
</protein>
<accession>A0A0D8Y341</accession>
<sequence>MPSLDCFRCPFPITQTALSGSTQLVIIIVHGLNWRMGTVISQFGFNQPFLLALIGLLWQREKLHLSLLIDIHLADNDELSKIFCS</sequence>